<evidence type="ECO:0000256" key="6">
    <source>
        <dbReference type="ARBA" id="ARBA00022723"/>
    </source>
</evidence>
<name>A0A3N4HEV8_9LACT</name>
<dbReference type="NCBIfam" id="TIGR00514">
    <property type="entry name" value="accC"/>
    <property type="match status" value="1"/>
</dbReference>
<keyword evidence="5 14" id="KW-0436">Ligase</keyword>
<feature type="domain" description="ATP-grasp" evidence="15">
    <location>
        <begin position="120"/>
        <end position="317"/>
    </location>
</feature>
<dbReference type="GO" id="GO:0006633">
    <property type="term" value="P:fatty acid biosynthetic process"/>
    <property type="evidence" value="ECO:0007669"/>
    <property type="project" value="UniProtKB-KW"/>
</dbReference>
<keyword evidence="6" id="KW-0479">Metal-binding</keyword>
<dbReference type="Pfam" id="PF00289">
    <property type="entry name" value="Biotin_carb_N"/>
    <property type="match status" value="1"/>
</dbReference>
<dbReference type="OrthoDB" id="9807469at2"/>
<keyword evidence="14" id="KW-0276">Fatty acid metabolism</keyword>
<dbReference type="FunFam" id="3.30.1490.20:FF:000018">
    <property type="entry name" value="Biotin carboxylase"/>
    <property type="match status" value="1"/>
</dbReference>
<keyword evidence="10" id="KW-0464">Manganese</keyword>
<proteinExistence type="predicted"/>
<dbReference type="PROSITE" id="PS00866">
    <property type="entry name" value="CPSASE_1"/>
    <property type="match status" value="1"/>
</dbReference>
<dbReference type="SUPFAM" id="SSF52440">
    <property type="entry name" value="PreATP-grasp domain"/>
    <property type="match status" value="1"/>
</dbReference>
<dbReference type="Proteomes" id="UP000273977">
    <property type="component" value="Unassembled WGS sequence"/>
</dbReference>
<comment type="catalytic activity">
    <reaction evidence="12 14">
        <text>N(6)-biotinyl-L-lysyl-[protein] + hydrogencarbonate + ATP = N(6)-carboxybiotinyl-L-lysyl-[protein] + ADP + phosphate + H(+)</text>
        <dbReference type="Rhea" id="RHEA:13501"/>
        <dbReference type="Rhea" id="RHEA-COMP:10505"/>
        <dbReference type="Rhea" id="RHEA-COMP:10506"/>
        <dbReference type="ChEBI" id="CHEBI:15378"/>
        <dbReference type="ChEBI" id="CHEBI:17544"/>
        <dbReference type="ChEBI" id="CHEBI:30616"/>
        <dbReference type="ChEBI" id="CHEBI:43474"/>
        <dbReference type="ChEBI" id="CHEBI:83144"/>
        <dbReference type="ChEBI" id="CHEBI:83145"/>
        <dbReference type="ChEBI" id="CHEBI:456216"/>
        <dbReference type="EC" id="6.3.4.14"/>
    </reaction>
</comment>
<keyword evidence="18" id="KW-1185">Reference proteome</keyword>
<evidence type="ECO:0000256" key="8">
    <source>
        <dbReference type="ARBA" id="ARBA00022840"/>
    </source>
</evidence>
<evidence type="ECO:0000259" key="15">
    <source>
        <dbReference type="PROSITE" id="PS50975"/>
    </source>
</evidence>
<evidence type="ECO:0000256" key="9">
    <source>
        <dbReference type="ARBA" id="ARBA00022842"/>
    </source>
</evidence>
<dbReference type="Pfam" id="PF02785">
    <property type="entry name" value="Biotin_carb_C"/>
    <property type="match status" value="1"/>
</dbReference>
<dbReference type="InterPro" id="IPR011054">
    <property type="entry name" value="Rudment_hybrid_motif"/>
</dbReference>
<keyword evidence="8 13" id="KW-0067">ATP-binding</keyword>
<gene>
    <name evidence="17" type="primary">accC</name>
    <name evidence="17" type="ORF">EF384_00695</name>
</gene>
<dbReference type="PANTHER" id="PTHR48095">
    <property type="entry name" value="PYRUVATE CARBOXYLASE SUBUNIT A"/>
    <property type="match status" value="1"/>
</dbReference>
<keyword evidence="7 13" id="KW-0547">Nucleotide-binding</keyword>
<evidence type="ECO:0000256" key="10">
    <source>
        <dbReference type="ARBA" id="ARBA00023211"/>
    </source>
</evidence>
<dbReference type="InterPro" id="IPR005479">
    <property type="entry name" value="CPAse_ATP-bd"/>
</dbReference>
<evidence type="ECO:0000256" key="13">
    <source>
        <dbReference type="PROSITE-ProRule" id="PRU00409"/>
    </source>
</evidence>
<dbReference type="InterPro" id="IPR011761">
    <property type="entry name" value="ATP-grasp"/>
</dbReference>
<organism evidence="17 18">
    <name type="scientific">Aerococcus agrisoli</name>
    <dbReference type="NCBI Taxonomy" id="2487350"/>
    <lineage>
        <taxon>Bacteria</taxon>
        <taxon>Bacillati</taxon>
        <taxon>Bacillota</taxon>
        <taxon>Bacilli</taxon>
        <taxon>Lactobacillales</taxon>
        <taxon>Aerococcaceae</taxon>
        <taxon>Aerococcus</taxon>
    </lineage>
</organism>
<comment type="function">
    <text evidence="1 14">This protein is a component of the acetyl coenzyme A carboxylase complex; first, biotin carboxylase catalyzes the carboxylation of the carrier protein and then the transcarboxylase transfers the carboxyl group to form malonyl-CoA.</text>
</comment>
<dbReference type="InterPro" id="IPR016185">
    <property type="entry name" value="PreATP-grasp_dom_sf"/>
</dbReference>
<dbReference type="EC" id="6.3.4.14" evidence="4 14"/>
<dbReference type="GO" id="GO:0046872">
    <property type="term" value="F:metal ion binding"/>
    <property type="evidence" value="ECO:0007669"/>
    <property type="project" value="UniProtKB-KW"/>
</dbReference>
<dbReference type="GO" id="GO:0004075">
    <property type="term" value="F:biotin carboxylase activity"/>
    <property type="evidence" value="ECO:0007669"/>
    <property type="project" value="UniProtKB-EC"/>
</dbReference>
<dbReference type="EMBL" id="RKMG01000002">
    <property type="protein sequence ID" value="RPA64964.1"/>
    <property type="molecule type" value="Genomic_DNA"/>
</dbReference>
<dbReference type="PROSITE" id="PS50979">
    <property type="entry name" value="BC"/>
    <property type="match status" value="1"/>
</dbReference>
<evidence type="ECO:0000256" key="5">
    <source>
        <dbReference type="ARBA" id="ARBA00022598"/>
    </source>
</evidence>
<evidence type="ECO:0000313" key="18">
    <source>
        <dbReference type="Proteomes" id="UP000273977"/>
    </source>
</evidence>
<dbReference type="SUPFAM" id="SSF51246">
    <property type="entry name" value="Rudiment single hybrid motif"/>
    <property type="match status" value="1"/>
</dbReference>
<dbReference type="Gene3D" id="3.30.470.20">
    <property type="entry name" value="ATP-grasp fold, B domain"/>
    <property type="match status" value="1"/>
</dbReference>
<keyword evidence="11 14" id="KW-0092">Biotin</keyword>
<comment type="subunit">
    <text evidence="3 14">Acetyl-CoA carboxylase is a heterohexamer of biotin carboxyl carrier protein, biotin carboxylase and the two subunits of carboxyl transferase in a 2:2 complex.</text>
</comment>
<reference evidence="17 18" key="1">
    <citation type="submission" date="2018-11" db="EMBL/GenBank/DDBJ databases">
        <title>Aerococcus sp. SJQ22, whole genome shotgun sequence.</title>
        <authorList>
            <person name="Sun L."/>
            <person name="Gao X."/>
            <person name="Chen W."/>
            <person name="Huang K."/>
        </authorList>
    </citation>
    <scope>NUCLEOTIDE SEQUENCE [LARGE SCALE GENOMIC DNA]</scope>
    <source>
        <strain evidence="17 18">SJQ22</strain>
    </source>
</reference>
<comment type="caution">
    <text evidence="17">The sequence shown here is derived from an EMBL/GenBank/DDBJ whole genome shotgun (WGS) entry which is preliminary data.</text>
</comment>
<evidence type="ECO:0000256" key="14">
    <source>
        <dbReference type="RuleBase" id="RU365063"/>
    </source>
</evidence>
<evidence type="ECO:0000256" key="2">
    <source>
        <dbReference type="ARBA" id="ARBA00004956"/>
    </source>
</evidence>
<dbReference type="SUPFAM" id="SSF56059">
    <property type="entry name" value="Glutathione synthetase ATP-binding domain-like"/>
    <property type="match status" value="1"/>
</dbReference>
<evidence type="ECO:0000256" key="4">
    <source>
        <dbReference type="ARBA" id="ARBA00013263"/>
    </source>
</evidence>
<dbReference type="AlphaFoldDB" id="A0A3N4HEV8"/>
<protein>
    <recommendedName>
        <fullName evidence="4 14">Biotin carboxylase</fullName>
        <ecNumber evidence="4 14">6.3.4.14</ecNumber>
    </recommendedName>
    <alternativeName>
        <fullName evidence="14">Acetyl-coenzyme A carboxylase biotin carboxylase subunit A</fullName>
    </alternativeName>
</protein>
<dbReference type="InterPro" id="IPR005481">
    <property type="entry name" value="BC-like_N"/>
</dbReference>
<feature type="domain" description="Biotin carboxylation" evidence="16">
    <location>
        <begin position="1"/>
        <end position="447"/>
    </location>
</feature>
<evidence type="ECO:0000256" key="1">
    <source>
        <dbReference type="ARBA" id="ARBA00003761"/>
    </source>
</evidence>
<dbReference type="InterPro" id="IPR051602">
    <property type="entry name" value="ACC_Biotin_Carboxylase"/>
</dbReference>
<comment type="pathway">
    <text evidence="2 14">Lipid metabolism; malonyl-CoA biosynthesis; malonyl-CoA from acetyl-CoA: step 1/1.</text>
</comment>
<dbReference type="InterPro" id="IPR005482">
    <property type="entry name" value="Biotin_COase_C"/>
</dbReference>
<accession>A0A3N4HEV8</accession>
<dbReference type="InterPro" id="IPR004549">
    <property type="entry name" value="Acetyl_CoA_COase_biotin_COase"/>
</dbReference>
<keyword evidence="14" id="KW-0275">Fatty acid biosynthesis</keyword>
<dbReference type="UniPathway" id="UPA00655">
    <property type="reaction ID" value="UER00711"/>
</dbReference>
<evidence type="ECO:0000259" key="16">
    <source>
        <dbReference type="PROSITE" id="PS50979"/>
    </source>
</evidence>
<sequence length="459" mass="50883">MIKKVLIANRGEIAVRIIRTCIELGIETVAVYSAADKDALHVKLADEAVCIGGPKSADSYLNMQSILSAAVVTNVQAIHPGFGFLAENSKFARLCKEMNIEFIGPSPEVIDLMGDKQNARDTMKKAHVQTVPGSDGILESPESGIAQAKKVGYPVLLKATAGGGGKGMRMVYEEDQFIDAYYEASREAQNAFGDNRLYMEKVIHPAHHIEVQVLGDKFGHVIHLGERECSMQRNHQKVIEETPSPFISEATRMKVTQAAVRAAEQLQYESAGTIEFLVDNDQNYYFMEMNTRIQVEHPITEMVTGVDIVAEQLRVASGLPLSYEQADIQFSGHALECRINAEMPEKNFMPASGSFETAHFPAGGLGIRVDSAIYAGYKLPPYYDSMVAKLITHGDNRAQAINRMLRAVSEMTITGIATNQQFQYDLLFDEAFLKGNYTNDYLETNFLPNWLQDHQTVTK</sequence>
<keyword evidence="14" id="KW-0444">Lipid biosynthesis</keyword>
<dbReference type="PROSITE" id="PS00867">
    <property type="entry name" value="CPSASE_2"/>
    <property type="match status" value="1"/>
</dbReference>
<evidence type="ECO:0000313" key="17">
    <source>
        <dbReference type="EMBL" id="RPA64964.1"/>
    </source>
</evidence>
<keyword evidence="14" id="KW-0443">Lipid metabolism</keyword>
<dbReference type="PROSITE" id="PS50975">
    <property type="entry name" value="ATP_GRASP"/>
    <property type="match status" value="1"/>
</dbReference>
<evidence type="ECO:0000256" key="3">
    <source>
        <dbReference type="ARBA" id="ARBA00011750"/>
    </source>
</evidence>
<evidence type="ECO:0000256" key="12">
    <source>
        <dbReference type="ARBA" id="ARBA00048600"/>
    </source>
</evidence>
<evidence type="ECO:0000256" key="7">
    <source>
        <dbReference type="ARBA" id="ARBA00022741"/>
    </source>
</evidence>
<keyword evidence="9" id="KW-0460">Magnesium</keyword>
<dbReference type="Pfam" id="PF02786">
    <property type="entry name" value="CPSase_L_D2"/>
    <property type="match status" value="1"/>
</dbReference>
<dbReference type="GO" id="GO:0005524">
    <property type="term" value="F:ATP binding"/>
    <property type="evidence" value="ECO:0007669"/>
    <property type="project" value="UniProtKB-UniRule"/>
</dbReference>
<dbReference type="FunFam" id="3.40.50.20:FF:000010">
    <property type="entry name" value="Propionyl-CoA carboxylase subunit alpha"/>
    <property type="match status" value="1"/>
</dbReference>
<dbReference type="InterPro" id="IPR011764">
    <property type="entry name" value="Biotin_carboxylation_dom"/>
</dbReference>
<dbReference type="SMART" id="SM00878">
    <property type="entry name" value="Biotin_carb_C"/>
    <property type="match status" value="1"/>
</dbReference>
<evidence type="ECO:0000256" key="11">
    <source>
        <dbReference type="ARBA" id="ARBA00023267"/>
    </source>
</evidence>
<dbReference type="NCBIfam" id="NF006367">
    <property type="entry name" value="PRK08591.1"/>
    <property type="match status" value="1"/>
</dbReference>
<dbReference type="GO" id="GO:2001295">
    <property type="term" value="P:malonyl-CoA biosynthetic process"/>
    <property type="evidence" value="ECO:0007669"/>
    <property type="project" value="UniProtKB-UniPathway"/>
</dbReference>
<dbReference type="PANTHER" id="PTHR48095:SF2">
    <property type="entry name" value="BIOTIN CARBOXYLASE, CHLOROPLASTIC"/>
    <property type="match status" value="1"/>
</dbReference>
<dbReference type="RefSeq" id="WP_123779071.1">
    <property type="nucleotide sequence ID" value="NZ_RKMG01000002.1"/>
</dbReference>